<keyword evidence="3" id="KW-0456">Lyase</keyword>
<dbReference type="SUPFAM" id="SSF55383">
    <property type="entry name" value="Copper amine oxidase, domain N"/>
    <property type="match status" value="1"/>
</dbReference>
<dbReference type="Gene3D" id="3.30.457.10">
    <property type="entry name" value="Copper amine oxidase-like, N-terminal domain"/>
    <property type="match status" value="1"/>
</dbReference>
<dbReference type="Proteomes" id="UP000095651">
    <property type="component" value="Unassembled WGS sequence"/>
</dbReference>
<feature type="compositionally biased region" description="Polar residues" evidence="1">
    <location>
        <begin position="665"/>
        <end position="674"/>
    </location>
</feature>
<protein>
    <submittedName>
        <fullName evidence="3">Pectate lyase</fullName>
    </submittedName>
</protein>
<dbReference type="Pfam" id="PF09492">
    <property type="entry name" value="Pec_lyase"/>
    <property type="match status" value="2"/>
</dbReference>
<evidence type="ECO:0000259" key="2">
    <source>
        <dbReference type="Pfam" id="PF07833"/>
    </source>
</evidence>
<dbReference type="RefSeq" id="WP_055660164.1">
    <property type="nucleotide sequence ID" value="NZ_CABIXC010000024.1"/>
</dbReference>
<gene>
    <name evidence="3" type="ORF">ERS852407_05584</name>
</gene>
<dbReference type="InterPro" id="IPR012854">
    <property type="entry name" value="Cu_amine_oxidase-like_N"/>
</dbReference>
<dbReference type="GO" id="GO:0016829">
    <property type="term" value="F:lyase activity"/>
    <property type="evidence" value="ECO:0007669"/>
    <property type="project" value="UniProtKB-KW"/>
</dbReference>
<evidence type="ECO:0000313" key="4">
    <source>
        <dbReference type="Proteomes" id="UP000095651"/>
    </source>
</evidence>
<dbReference type="InterPro" id="IPR036582">
    <property type="entry name" value="Mao_N_sf"/>
</dbReference>
<evidence type="ECO:0000313" key="3">
    <source>
        <dbReference type="EMBL" id="CUP31555.1"/>
    </source>
</evidence>
<accession>A0A174MBW8</accession>
<proteinExistence type="predicted"/>
<dbReference type="EMBL" id="CYZE01000024">
    <property type="protein sequence ID" value="CUP31555.1"/>
    <property type="molecule type" value="Genomic_DNA"/>
</dbReference>
<dbReference type="SUPFAM" id="SSF81853">
    <property type="entry name" value="Family 10 polysaccharide lyase"/>
    <property type="match status" value="1"/>
</dbReference>
<evidence type="ECO:0000256" key="1">
    <source>
        <dbReference type="SAM" id="MobiDB-lite"/>
    </source>
</evidence>
<dbReference type="InterPro" id="IPR012669">
    <property type="entry name" value="Pectate_lyase"/>
</dbReference>
<dbReference type="Gene3D" id="1.50.10.20">
    <property type="match status" value="1"/>
</dbReference>
<feature type="domain" description="Copper amine oxidase-like N-terminal" evidence="2">
    <location>
        <begin position="93"/>
        <end position="189"/>
    </location>
</feature>
<dbReference type="Pfam" id="PF07833">
    <property type="entry name" value="Cu_amine_oxidN1"/>
    <property type="match status" value="1"/>
</dbReference>
<name>A0A174MBW8_9FIRM</name>
<reference evidence="3 4" key="1">
    <citation type="submission" date="2015-09" db="EMBL/GenBank/DDBJ databases">
        <authorList>
            <consortium name="Pathogen Informatics"/>
        </authorList>
    </citation>
    <scope>NUCLEOTIDE SEQUENCE [LARGE SCALE GENOMIC DNA]</scope>
    <source>
        <strain evidence="3 4">2789STDY5608850</strain>
    </source>
</reference>
<dbReference type="AlphaFoldDB" id="A0A174MBW8"/>
<organism evidence="3 4">
    <name type="scientific">Hungatella hathewayi</name>
    <dbReference type="NCBI Taxonomy" id="154046"/>
    <lineage>
        <taxon>Bacteria</taxon>
        <taxon>Bacillati</taxon>
        <taxon>Bacillota</taxon>
        <taxon>Clostridia</taxon>
        <taxon>Lachnospirales</taxon>
        <taxon>Lachnospiraceae</taxon>
        <taxon>Hungatella</taxon>
    </lineage>
</organism>
<feature type="region of interest" description="Disordered" evidence="1">
    <location>
        <begin position="644"/>
        <end position="685"/>
    </location>
</feature>
<sequence>MKKENIKRAFITVGLIGILAASPVMAEVSRLSVPSVGDTVEIDDLLLRVLAFPEHEPNRYTKSGAGKFAPEELEKGLLIKADMALGEGNPNGMMAPVHDSFKDIYATVEEDPEEGTVTITFNGNVLKLYEGSSTAVYNGNELEIPDGLSPYFYQVPEEVREDGSPYYACYVPVKFVCETLGGRVTWDDDMDRLLCSFAIFEVEAAKVPSTGGRFYTNGNLMNMGYNETGVNFGKTLLKYKKDAVTAGLSIVDPRYQNKDGGWAKTNTGYNLVDPDFAELIPYGPSSIDNNATILQIIYLSRLIHTYTEMPEEFQDIPDIEEKMTTIEKGFWKAIKYVLDAQTEEGGWRQYWPYSVGYFKEVTYNDNAMVQMMNILLDIVEPDVSESEIGKFMAHDMDWARERLLKEPEADVLKQGDMVITYEAIKEAWDKALSYTLEHQIVTDYKGEEMKTAWSLQYDPETGEPSGGRAFELPAIGTTESQVIVQLLQRIPNPTPEICEAINTFNEWVELLGVTGMRDVDVKDRTRELDKDRRFIIDKESPYRMYGRFYGLDTTGEYYRENYGMTEELEEEGFYPVYSGRDQIAHLNHNLTPVERRSGYGFLKADFGKYVKSDYAEWEAWLKENGWSVNGLPIATMSNALKATPSEAVQGGKPETATKSDADKATGSNADNITAKNIPGLGGSNR</sequence>